<evidence type="ECO:0000259" key="1">
    <source>
        <dbReference type="PROSITE" id="PS51186"/>
    </source>
</evidence>
<dbReference type="Gene3D" id="3.40.630.30">
    <property type="match status" value="1"/>
</dbReference>
<dbReference type="OrthoDB" id="9801656at2"/>
<dbReference type="PANTHER" id="PTHR39173">
    <property type="entry name" value="ACETYLTRANSFERASE"/>
    <property type="match status" value="1"/>
</dbReference>
<name>A0A4R2N7A6_9PAST</name>
<dbReference type="GO" id="GO:0016747">
    <property type="term" value="F:acyltransferase activity, transferring groups other than amino-acyl groups"/>
    <property type="evidence" value="ECO:0007669"/>
    <property type="project" value="InterPro"/>
</dbReference>
<dbReference type="InterPro" id="IPR016181">
    <property type="entry name" value="Acyl_CoA_acyltransferase"/>
</dbReference>
<organism evidence="2 3">
    <name type="scientific">Nicoletella semolina</name>
    <dbReference type="NCBI Taxonomy" id="271160"/>
    <lineage>
        <taxon>Bacteria</taxon>
        <taxon>Pseudomonadati</taxon>
        <taxon>Pseudomonadota</taxon>
        <taxon>Gammaproteobacteria</taxon>
        <taxon>Pasteurellales</taxon>
        <taxon>Pasteurellaceae</taxon>
        <taxon>Nicoletella</taxon>
    </lineage>
</organism>
<comment type="caution">
    <text evidence="2">The sequence shown here is derived from an EMBL/GenBank/DDBJ whole genome shotgun (WGS) entry which is preliminary data.</text>
</comment>
<dbReference type="CDD" id="cd04301">
    <property type="entry name" value="NAT_SF"/>
    <property type="match status" value="1"/>
</dbReference>
<evidence type="ECO:0000313" key="2">
    <source>
        <dbReference type="EMBL" id="TCP16814.1"/>
    </source>
</evidence>
<feature type="domain" description="N-acetyltransferase" evidence="1">
    <location>
        <begin position="35"/>
        <end position="178"/>
    </location>
</feature>
<evidence type="ECO:0000313" key="3">
    <source>
        <dbReference type="Proteomes" id="UP000295537"/>
    </source>
</evidence>
<dbReference type="Pfam" id="PF13302">
    <property type="entry name" value="Acetyltransf_3"/>
    <property type="match status" value="1"/>
</dbReference>
<keyword evidence="2" id="KW-0808">Transferase</keyword>
<keyword evidence="3" id="KW-1185">Reference proteome</keyword>
<dbReference type="RefSeq" id="WP_132501573.1">
    <property type="nucleotide sequence ID" value="NZ_LVXA01000001.1"/>
</dbReference>
<sequence>MKRITLISASETHFSALNAYKHAFIQSGKTSAGGSCLEHFADDELDCWLAYINAPAGTNLFGFDKVADSTYLAWHIELQKIVGIINIRHELNDRLYQVGGHIGYSIHPNYWNQGLATEMLGLALQEVDKLKINNVLITCDKQNQASAKVIQKNGGVLENEITIADRTTQRYWIKRTFANA</sequence>
<proteinExistence type="predicted"/>
<dbReference type="InterPro" id="IPR000182">
    <property type="entry name" value="GNAT_dom"/>
</dbReference>
<dbReference type="PROSITE" id="PS51186">
    <property type="entry name" value="GNAT"/>
    <property type="match status" value="1"/>
</dbReference>
<gene>
    <name evidence="2" type="ORF">EV693_10929</name>
</gene>
<reference evidence="2 3" key="1">
    <citation type="submission" date="2019-03" db="EMBL/GenBank/DDBJ databases">
        <title>Genomic Encyclopedia of Type Strains, Phase IV (KMG-IV): sequencing the most valuable type-strain genomes for metagenomic binning, comparative biology and taxonomic classification.</title>
        <authorList>
            <person name="Goeker M."/>
        </authorList>
    </citation>
    <scope>NUCLEOTIDE SEQUENCE [LARGE SCALE GENOMIC DNA]</scope>
    <source>
        <strain evidence="2 3">DSM 16380</strain>
    </source>
</reference>
<dbReference type="PANTHER" id="PTHR39173:SF1">
    <property type="entry name" value="ACETYLTRANSFERASE"/>
    <property type="match status" value="1"/>
</dbReference>
<protein>
    <submittedName>
        <fullName evidence="2">Putative acetyltransferase</fullName>
    </submittedName>
</protein>
<dbReference type="Proteomes" id="UP000295537">
    <property type="component" value="Unassembled WGS sequence"/>
</dbReference>
<dbReference type="SUPFAM" id="SSF55729">
    <property type="entry name" value="Acyl-CoA N-acyltransferases (Nat)"/>
    <property type="match status" value="1"/>
</dbReference>
<accession>A0A4R2N7A6</accession>
<dbReference type="EMBL" id="SLXJ01000009">
    <property type="protein sequence ID" value="TCP16814.1"/>
    <property type="molecule type" value="Genomic_DNA"/>
</dbReference>
<dbReference type="AlphaFoldDB" id="A0A4R2N7A6"/>